<dbReference type="GO" id="GO:0071949">
    <property type="term" value="F:FAD binding"/>
    <property type="evidence" value="ECO:0007669"/>
    <property type="project" value="InterPro"/>
</dbReference>
<evidence type="ECO:0000313" key="4">
    <source>
        <dbReference type="Proteomes" id="UP000325243"/>
    </source>
</evidence>
<dbReference type="Pfam" id="PF04030">
    <property type="entry name" value="ALO"/>
    <property type="match status" value="1"/>
</dbReference>
<dbReference type="InterPro" id="IPR010031">
    <property type="entry name" value="FAD_lactone_oxidase-like"/>
</dbReference>
<dbReference type="PIRSF" id="PIRSF000136">
    <property type="entry name" value="LGO_GLO"/>
    <property type="match status" value="1"/>
</dbReference>
<gene>
    <name evidence="3" type="ORF">FYC51_06645</name>
</gene>
<dbReference type="GO" id="GO:0080049">
    <property type="term" value="F:L-gulono-1,4-lactone dehydrogenase activity"/>
    <property type="evidence" value="ECO:0007669"/>
    <property type="project" value="TreeGrafter"/>
</dbReference>
<dbReference type="GO" id="GO:0016020">
    <property type="term" value="C:membrane"/>
    <property type="evidence" value="ECO:0007669"/>
    <property type="project" value="InterPro"/>
</dbReference>
<protein>
    <submittedName>
        <fullName evidence="3">FAD-binding protein</fullName>
    </submittedName>
</protein>
<dbReference type="InterPro" id="IPR016167">
    <property type="entry name" value="FAD-bd_PCMH_sub1"/>
</dbReference>
<dbReference type="EMBL" id="VSSB01000001">
    <property type="protein sequence ID" value="TYL53353.1"/>
    <property type="molecule type" value="Genomic_DNA"/>
</dbReference>
<feature type="domain" description="FAD-binding PCMH-type" evidence="2">
    <location>
        <begin position="9"/>
        <end position="173"/>
    </location>
</feature>
<dbReference type="RefSeq" id="WP_148732822.1">
    <property type="nucleotide sequence ID" value="NZ_VSSB01000001.1"/>
</dbReference>
<comment type="caution">
    <text evidence="3">The sequence shown here is derived from an EMBL/GenBank/DDBJ whole genome shotgun (WGS) entry which is preliminary data.</text>
</comment>
<dbReference type="PANTHER" id="PTHR43762">
    <property type="entry name" value="L-GULONOLACTONE OXIDASE"/>
    <property type="match status" value="1"/>
</dbReference>
<dbReference type="PROSITE" id="PS51387">
    <property type="entry name" value="FAD_PCMH"/>
    <property type="match status" value="1"/>
</dbReference>
<evidence type="ECO:0000259" key="2">
    <source>
        <dbReference type="PROSITE" id="PS51387"/>
    </source>
</evidence>
<organism evidence="3 4">
    <name type="scientific">Agromyces mariniharenae</name>
    <dbReference type="NCBI Taxonomy" id="2604423"/>
    <lineage>
        <taxon>Bacteria</taxon>
        <taxon>Bacillati</taxon>
        <taxon>Actinomycetota</taxon>
        <taxon>Actinomycetes</taxon>
        <taxon>Micrococcales</taxon>
        <taxon>Microbacteriaceae</taxon>
        <taxon>Agromyces</taxon>
    </lineage>
</organism>
<dbReference type="SUPFAM" id="SSF56176">
    <property type="entry name" value="FAD-binding/transporter-associated domain-like"/>
    <property type="match status" value="1"/>
</dbReference>
<dbReference type="Gene3D" id="3.30.70.2530">
    <property type="match status" value="1"/>
</dbReference>
<dbReference type="InterPro" id="IPR016171">
    <property type="entry name" value="Vanillyl_alc_oxidase_C-sub2"/>
</dbReference>
<dbReference type="Proteomes" id="UP000325243">
    <property type="component" value="Unassembled WGS sequence"/>
</dbReference>
<dbReference type="Pfam" id="PF01565">
    <property type="entry name" value="FAD_binding_4"/>
    <property type="match status" value="1"/>
</dbReference>
<dbReference type="Gene3D" id="3.30.43.10">
    <property type="entry name" value="Uridine Diphospho-n-acetylenolpyruvylglucosamine Reductase, domain 2"/>
    <property type="match status" value="1"/>
</dbReference>
<dbReference type="Gene3D" id="1.10.45.10">
    <property type="entry name" value="Vanillyl-alcohol Oxidase, Chain A, domain 4"/>
    <property type="match status" value="1"/>
</dbReference>
<evidence type="ECO:0000313" key="3">
    <source>
        <dbReference type="EMBL" id="TYL53353.1"/>
    </source>
</evidence>
<dbReference type="InterPro" id="IPR007173">
    <property type="entry name" value="ALO_C"/>
</dbReference>
<accession>A0A5S4V680</accession>
<dbReference type="InterPro" id="IPR036318">
    <property type="entry name" value="FAD-bd_PCMH-like_sf"/>
</dbReference>
<reference evidence="3 4" key="1">
    <citation type="submission" date="2019-08" db="EMBL/GenBank/DDBJ databases">
        <authorList>
            <person name="Hu J."/>
        </authorList>
    </citation>
    <scope>NUCLEOTIDE SEQUENCE [LARGE SCALE GENOMIC DNA]</scope>
    <source>
        <strain evidence="3 4">NEAU-184</strain>
    </source>
</reference>
<proteinExistence type="predicted"/>
<keyword evidence="1" id="KW-0560">Oxidoreductase</keyword>
<keyword evidence="4" id="KW-1185">Reference proteome</keyword>
<dbReference type="Gene3D" id="3.30.70.2520">
    <property type="match status" value="1"/>
</dbReference>
<dbReference type="Gene3D" id="3.30.465.10">
    <property type="match status" value="1"/>
</dbReference>
<name>A0A5S4V680_9MICO</name>
<dbReference type="InterPro" id="IPR016166">
    <property type="entry name" value="FAD-bd_PCMH"/>
</dbReference>
<sequence length="418" mass="45296">MTERNWAGTYAYRAPIVQAGTIEDVQALVRAGGRIRALGTRHSFNDLPDTDGTLVSVTGIAPEFVLDEEARTVEVGAGTRYGILARWLHERGWALHNLGSLPHISVGGATATGTHGSGDRNGVLTTAIRAIEYVDATGERVRVAIGEADFAGRAVGLGAYGIIVRLTLAVQPAYRVRQDVYTDLRWDAALEDLPAMTGAGYSVSLFTRWGGDAAGQLWVKTRLDRDDAPVVDDVLGARRLLTSANSIGDAIADNLTEQGGVPGPWLERLPHFRLDATPSNGDEIQSEYFVAPADAPDALRAVRTLADRIAPHLLVSELRTAAPDDLWLSGAYERGLFAIHFTWANQPAAVLGVLPEIESALADFAVRPHWGKVHTLDREDLERTVPRLADARALFERLDPEGVFTNAHLERVGVREAR</sequence>
<dbReference type="InterPro" id="IPR006094">
    <property type="entry name" value="Oxid_FAD_bind_N"/>
</dbReference>
<dbReference type="AlphaFoldDB" id="A0A5S4V680"/>
<dbReference type="PANTHER" id="PTHR43762:SF1">
    <property type="entry name" value="D-ARABINONO-1,4-LACTONE OXIDASE"/>
    <property type="match status" value="1"/>
</dbReference>
<evidence type="ECO:0000256" key="1">
    <source>
        <dbReference type="ARBA" id="ARBA00023002"/>
    </source>
</evidence>
<dbReference type="GO" id="GO:0003885">
    <property type="term" value="F:D-arabinono-1,4-lactone oxidase activity"/>
    <property type="evidence" value="ECO:0007669"/>
    <property type="project" value="InterPro"/>
</dbReference>
<dbReference type="InterPro" id="IPR016169">
    <property type="entry name" value="FAD-bd_PCMH_sub2"/>
</dbReference>